<dbReference type="GO" id="GO:0042781">
    <property type="term" value="F:3'-tRNA processing endoribonuclease activity"/>
    <property type="evidence" value="ECO:0007669"/>
    <property type="project" value="TreeGrafter"/>
</dbReference>
<name>S7U6N1_DESML</name>
<dbReference type="RefSeq" id="WP_020875239.1">
    <property type="nucleotide sequence ID" value="NZ_ATHJ01000011.1"/>
</dbReference>
<dbReference type="EMBL" id="ATHJ01000011">
    <property type="protein sequence ID" value="EPR45012.1"/>
    <property type="molecule type" value="Genomic_DNA"/>
</dbReference>
<dbReference type="InterPro" id="IPR036866">
    <property type="entry name" value="RibonucZ/Hydroxyglut_hydro"/>
</dbReference>
<sequence length="342" mass="38501">MRPSFHPRLMNGPFGDPGLFVPFVFDKRAFLFDIGDIQSLDGRDVLKISHIFVSHTHIDHFIGFDRLLRICLGRDKTVHIYGPAGIHRNVEGKLAGYTWNLVQNYENRFVLNVSEVTPSRIHTQTYHCRDRFLLKSPPRTVPFSGKLLAEPSLSVSSEILDHDIPCLGFALTERFHVNIMKDRLTALGLPVGPWIGLFKKALFEGRSPAMEIAVPLGKDSEIRRYPLGELSADIARITPGQKIAYVTDAADTPANREKIRRLALDADQLFIESAFLAEDREMAERKHHLTAHRAGALAGEAGARQFTLFHFSPRYTGREQVLIDEATAAYHTAVRSEASRRP</sequence>
<dbReference type="STRING" id="897.B2D07_12145"/>
<keyword evidence="2" id="KW-1185">Reference proteome</keyword>
<dbReference type="Proteomes" id="UP000014977">
    <property type="component" value="Unassembled WGS sequence"/>
</dbReference>
<evidence type="ECO:0000313" key="1">
    <source>
        <dbReference type="EMBL" id="EPR45012.1"/>
    </source>
</evidence>
<dbReference type="NCBIfam" id="NF002558">
    <property type="entry name" value="PRK02126.1"/>
    <property type="match status" value="1"/>
</dbReference>
<proteinExistence type="predicted"/>
<evidence type="ECO:0000313" key="2">
    <source>
        <dbReference type="Proteomes" id="UP000014977"/>
    </source>
</evidence>
<gene>
    <name evidence="1" type="ORF">dsmv_1048</name>
</gene>
<dbReference type="AlphaFoldDB" id="S7U6N1"/>
<dbReference type="Gene3D" id="3.60.15.10">
    <property type="entry name" value="Ribonuclease Z/Hydroxyacylglutathione hydrolase-like"/>
    <property type="match status" value="1"/>
</dbReference>
<protein>
    <submittedName>
        <fullName evidence="1">Ribonuclease Z</fullName>
    </submittedName>
</protein>
<accession>S7U6N1</accession>
<comment type="caution">
    <text evidence="1">The sequence shown here is derived from an EMBL/GenBank/DDBJ whole genome shotgun (WGS) entry which is preliminary data.</text>
</comment>
<organism evidence="1 2">
    <name type="scientific">Desulfococcus multivorans DSM 2059</name>
    <dbReference type="NCBI Taxonomy" id="1121405"/>
    <lineage>
        <taxon>Bacteria</taxon>
        <taxon>Pseudomonadati</taxon>
        <taxon>Thermodesulfobacteriota</taxon>
        <taxon>Desulfobacteria</taxon>
        <taxon>Desulfobacterales</taxon>
        <taxon>Desulfococcaceae</taxon>
        <taxon>Desulfococcus</taxon>
    </lineage>
</organism>
<dbReference type="OrthoDB" id="9800940at2"/>
<dbReference type="PANTHER" id="PTHR46018:SF7">
    <property type="entry name" value="RIBONUCLEASE Z"/>
    <property type="match status" value="1"/>
</dbReference>
<dbReference type="PATRIC" id="fig|1121405.3.peg.216"/>
<dbReference type="SUPFAM" id="SSF56281">
    <property type="entry name" value="Metallo-hydrolase/oxidoreductase"/>
    <property type="match status" value="1"/>
</dbReference>
<reference evidence="1 2" key="1">
    <citation type="journal article" date="2013" name="Genome Announc.">
        <title>Draft genome sequences for three mercury-methylating, sulfate-reducing bacteria.</title>
        <authorList>
            <person name="Brown S.D."/>
            <person name="Hurt R.A.Jr."/>
            <person name="Gilmour C.C."/>
            <person name="Elias D.A."/>
        </authorList>
    </citation>
    <scope>NUCLEOTIDE SEQUENCE [LARGE SCALE GENOMIC DNA]</scope>
    <source>
        <strain evidence="1 2">DSM 2059</strain>
    </source>
</reference>
<dbReference type="eggNOG" id="COG1234">
    <property type="taxonomic scope" value="Bacteria"/>
</dbReference>
<dbReference type="PANTHER" id="PTHR46018">
    <property type="entry name" value="ZINC PHOSPHODIESTERASE ELAC PROTEIN 1"/>
    <property type="match status" value="1"/>
</dbReference>